<dbReference type="EMBL" id="MU853761">
    <property type="protein sequence ID" value="KAK3944064.1"/>
    <property type="molecule type" value="Genomic_DNA"/>
</dbReference>
<evidence type="ECO:0000256" key="1">
    <source>
        <dbReference type="SAM" id="Phobius"/>
    </source>
</evidence>
<keyword evidence="3" id="KW-1185">Reference proteome</keyword>
<proteinExistence type="predicted"/>
<gene>
    <name evidence="2" type="ORF">QBC46DRAFT_350805</name>
</gene>
<name>A0AAN6NE44_9PEZI</name>
<organism evidence="2 3">
    <name type="scientific">Diplogelasinospora grovesii</name>
    <dbReference type="NCBI Taxonomy" id="303347"/>
    <lineage>
        <taxon>Eukaryota</taxon>
        <taxon>Fungi</taxon>
        <taxon>Dikarya</taxon>
        <taxon>Ascomycota</taxon>
        <taxon>Pezizomycotina</taxon>
        <taxon>Sordariomycetes</taxon>
        <taxon>Sordariomycetidae</taxon>
        <taxon>Sordariales</taxon>
        <taxon>Diplogelasinosporaceae</taxon>
        <taxon>Diplogelasinospora</taxon>
    </lineage>
</organism>
<reference evidence="3" key="1">
    <citation type="journal article" date="2023" name="Mol. Phylogenet. Evol.">
        <title>Genome-scale phylogeny and comparative genomics of the fungal order Sordariales.</title>
        <authorList>
            <person name="Hensen N."/>
            <person name="Bonometti L."/>
            <person name="Westerberg I."/>
            <person name="Brannstrom I.O."/>
            <person name="Guillou S."/>
            <person name="Cros-Aarteil S."/>
            <person name="Calhoun S."/>
            <person name="Haridas S."/>
            <person name="Kuo A."/>
            <person name="Mondo S."/>
            <person name="Pangilinan J."/>
            <person name="Riley R."/>
            <person name="LaButti K."/>
            <person name="Andreopoulos B."/>
            <person name="Lipzen A."/>
            <person name="Chen C."/>
            <person name="Yan M."/>
            <person name="Daum C."/>
            <person name="Ng V."/>
            <person name="Clum A."/>
            <person name="Steindorff A."/>
            <person name="Ohm R.A."/>
            <person name="Martin F."/>
            <person name="Silar P."/>
            <person name="Natvig D.O."/>
            <person name="Lalanne C."/>
            <person name="Gautier V."/>
            <person name="Ament-Velasquez S.L."/>
            <person name="Kruys A."/>
            <person name="Hutchinson M.I."/>
            <person name="Powell A.J."/>
            <person name="Barry K."/>
            <person name="Miller A.N."/>
            <person name="Grigoriev I.V."/>
            <person name="Debuchy R."/>
            <person name="Gladieux P."/>
            <person name="Hiltunen Thoren M."/>
            <person name="Johannesson H."/>
        </authorList>
    </citation>
    <scope>NUCLEOTIDE SEQUENCE [LARGE SCALE GENOMIC DNA]</scope>
    <source>
        <strain evidence="3">CBS 340.73</strain>
    </source>
</reference>
<dbReference type="Proteomes" id="UP001303473">
    <property type="component" value="Unassembled WGS sequence"/>
</dbReference>
<evidence type="ECO:0000313" key="3">
    <source>
        <dbReference type="Proteomes" id="UP001303473"/>
    </source>
</evidence>
<protein>
    <submittedName>
        <fullName evidence="2">Uncharacterized protein</fullName>
    </submittedName>
</protein>
<sequence length="91" mass="10095">MSPVIARAALRSTLARTAGQRNFSVMRELRNFARGFEPHPFQRLPVTSNPQAADWGKQVKRIAGQAAIYFPAMAVLLGWPYGTKVLMDGHV</sequence>
<evidence type="ECO:0000313" key="2">
    <source>
        <dbReference type="EMBL" id="KAK3944064.1"/>
    </source>
</evidence>
<keyword evidence="1" id="KW-0812">Transmembrane</keyword>
<accession>A0AAN6NE44</accession>
<keyword evidence="1" id="KW-1133">Transmembrane helix</keyword>
<comment type="caution">
    <text evidence="2">The sequence shown here is derived from an EMBL/GenBank/DDBJ whole genome shotgun (WGS) entry which is preliminary data.</text>
</comment>
<dbReference type="AlphaFoldDB" id="A0AAN6NE44"/>
<keyword evidence="1" id="KW-0472">Membrane</keyword>
<feature type="transmembrane region" description="Helical" evidence="1">
    <location>
        <begin position="66"/>
        <end position="82"/>
    </location>
</feature>